<feature type="transmembrane region" description="Helical" evidence="1">
    <location>
        <begin position="38"/>
        <end position="61"/>
    </location>
</feature>
<keyword evidence="1" id="KW-1133">Transmembrane helix</keyword>
<keyword evidence="1" id="KW-0812">Transmembrane</keyword>
<reference evidence="3 4" key="1">
    <citation type="submission" date="2021-03" db="EMBL/GenBank/DDBJ databases">
        <title>Genomic Encyclopedia of Type Strains, Phase IV (KMG-IV): sequencing the most valuable type-strain genomes for metagenomic binning, comparative biology and taxonomic classification.</title>
        <authorList>
            <person name="Goeker M."/>
        </authorList>
    </citation>
    <scope>NUCLEOTIDE SEQUENCE [LARGE SCALE GENOMIC DNA]</scope>
    <source>
        <strain evidence="3 4">DSM 27138</strain>
    </source>
</reference>
<keyword evidence="4" id="KW-1185">Reference proteome</keyword>
<evidence type="ECO:0000259" key="2">
    <source>
        <dbReference type="Pfam" id="PF06713"/>
    </source>
</evidence>
<feature type="domain" description="Uncharacterized protein YyaB-like PH" evidence="2">
    <location>
        <begin position="63"/>
        <end position="136"/>
    </location>
</feature>
<evidence type="ECO:0000256" key="1">
    <source>
        <dbReference type="SAM" id="Phobius"/>
    </source>
</evidence>
<sequence>MRHFPSERAPWLTLLIWGLLPGGCLAMLIVQLQAPIPWWTWFLTAELPMVMVTALAVWIWLTTGYTVTETELIVRSAFLTWRTPLSAITRVRPTRNPLASAALSLNRLEIRTRKGAGPLISPQRRDEFLQLLRERCPHARIEG</sequence>
<evidence type="ECO:0000313" key="3">
    <source>
        <dbReference type="EMBL" id="MBP2020069.1"/>
    </source>
</evidence>
<keyword evidence="1" id="KW-0472">Membrane</keyword>
<gene>
    <name evidence="3" type="ORF">J2Z79_003523</name>
</gene>
<evidence type="ECO:0000313" key="4">
    <source>
        <dbReference type="Proteomes" id="UP001519289"/>
    </source>
</evidence>
<feature type="transmembrane region" description="Helical" evidence="1">
    <location>
        <begin position="12"/>
        <end position="32"/>
    </location>
</feature>
<dbReference type="EMBL" id="JAGGLG010000046">
    <property type="protein sequence ID" value="MBP2020069.1"/>
    <property type="molecule type" value="Genomic_DNA"/>
</dbReference>
<name>A0ABS4JX13_9FIRM</name>
<dbReference type="RefSeq" id="WP_209468169.1">
    <property type="nucleotide sequence ID" value="NZ_JAGGLG010000046.1"/>
</dbReference>
<dbReference type="InterPro" id="IPR009589">
    <property type="entry name" value="PH_YyaB-like"/>
</dbReference>
<accession>A0ABS4JX13</accession>
<dbReference type="Proteomes" id="UP001519289">
    <property type="component" value="Unassembled WGS sequence"/>
</dbReference>
<dbReference type="Pfam" id="PF06713">
    <property type="entry name" value="bPH_4"/>
    <property type="match status" value="1"/>
</dbReference>
<protein>
    <recommendedName>
        <fullName evidence="2">Uncharacterized protein YyaB-like PH domain-containing protein</fullName>
    </recommendedName>
</protein>
<organism evidence="3 4">
    <name type="scientific">Symbiobacterium terraclitae</name>
    <dbReference type="NCBI Taxonomy" id="557451"/>
    <lineage>
        <taxon>Bacteria</taxon>
        <taxon>Bacillati</taxon>
        <taxon>Bacillota</taxon>
        <taxon>Clostridia</taxon>
        <taxon>Eubacteriales</taxon>
        <taxon>Symbiobacteriaceae</taxon>
        <taxon>Symbiobacterium</taxon>
    </lineage>
</organism>
<comment type="caution">
    <text evidence="3">The sequence shown here is derived from an EMBL/GenBank/DDBJ whole genome shotgun (WGS) entry which is preliminary data.</text>
</comment>
<proteinExistence type="predicted"/>